<dbReference type="AlphaFoldDB" id="A0A067CD22"/>
<accession>A0A067CD22</accession>
<dbReference type="KEGG" id="spar:SPRG_20149"/>
<keyword evidence="2" id="KW-1185">Reference proteome</keyword>
<dbReference type="GeneID" id="24141359"/>
<dbReference type="PANTHER" id="PTHR46586">
    <property type="entry name" value="ANKYRIN REPEAT-CONTAINING PROTEIN"/>
    <property type="match status" value="1"/>
</dbReference>
<dbReference type="InterPro" id="IPR052050">
    <property type="entry name" value="SecEffector_AnkRepeat"/>
</dbReference>
<dbReference type="Gene3D" id="1.25.40.20">
    <property type="entry name" value="Ankyrin repeat-containing domain"/>
    <property type="match status" value="3"/>
</dbReference>
<gene>
    <name evidence="1" type="ORF">SPRG_20149</name>
</gene>
<dbReference type="Proteomes" id="UP000030745">
    <property type="component" value="Unassembled WGS sequence"/>
</dbReference>
<reference evidence="1 2" key="1">
    <citation type="journal article" date="2013" name="PLoS Genet.">
        <title>Distinctive expansion of potential virulence genes in the genome of the oomycete fish pathogen Saprolegnia parasitica.</title>
        <authorList>
            <person name="Jiang R.H."/>
            <person name="de Bruijn I."/>
            <person name="Haas B.J."/>
            <person name="Belmonte R."/>
            <person name="Lobach L."/>
            <person name="Christie J."/>
            <person name="van den Ackerveken G."/>
            <person name="Bottin A."/>
            <person name="Bulone V."/>
            <person name="Diaz-Moreno S.M."/>
            <person name="Dumas B."/>
            <person name="Fan L."/>
            <person name="Gaulin E."/>
            <person name="Govers F."/>
            <person name="Grenville-Briggs L.J."/>
            <person name="Horner N.R."/>
            <person name="Levin J.Z."/>
            <person name="Mammella M."/>
            <person name="Meijer H.J."/>
            <person name="Morris P."/>
            <person name="Nusbaum C."/>
            <person name="Oome S."/>
            <person name="Phillips A.J."/>
            <person name="van Rooyen D."/>
            <person name="Rzeszutek E."/>
            <person name="Saraiva M."/>
            <person name="Secombes C.J."/>
            <person name="Seidl M.F."/>
            <person name="Snel B."/>
            <person name="Stassen J.H."/>
            <person name="Sykes S."/>
            <person name="Tripathy S."/>
            <person name="van den Berg H."/>
            <person name="Vega-Arreguin J.C."/>
            <person name="Wawra S."/>
            <person name="Young S.K."/>
            <person name="Zeng Q."/>
            <person name="Dieguez-Uribeondo J."/>
            <person name="Russ C."/>
            <person name="Tyler B.M."/>
            <person name="van West P."/>
        </authorList>
    </citation>
    <scope>NUCLEOTIDE SEQUENCE [LARGE SCALE GENOMIC DNA]</scope>
    <source>
        <strain evidence="1 2">CBS 223.65</strain>
    </source>
</reference>
<dbReference type="RefSeq" id="XP_012200770.1">
    <property type="nucleotide sequence ID" value="XM_012345380.1"/>
</dbReference>
<evidence type="ECO:0000313" key="1">
    <source>
        <dbReference type="EMBL" id="KDO28654.1"/>
    </source>
</evidence>
<organism evidence="1 2">
    <name type="scientific">Saprolegnia parasitica (strain CBS 223.65)</name>
    <dbReference type="NCBI Taxonomy" id="695850"/>
    <lineage>
        <taxon>Eukaryota</taxon>
        <taxon>Sar</taxon>
        <taxon>Stramenopiles</taxon>
        <taxon>Oomycota</taxon>
        <taxon>Saprolegniomycetes</taxon>
        <taxon>Saprolegniales</taxon>
        <taxon>Saprolegniaceae</taxon>
        <taxon>Saprolegnia</taxon>
    </lineage>
</organism>
<dbReference type="VEuPathDB" id="FungiDB:SPRG_20149"/>
<proteinExistence type="predicted"/>
<dbReference type="SUPFAM" id="SSF48403">
    <property type="entry name" value="Ankyrin repeat"/>
    <property type="match status" value="1"/>
</dbReference>
<dbReference type="InterPro" id="IPR036770">
    <property type="entry name" value="Ankyrin_rpt-contain_sf"/>
</dbReference>
<evidence type="ECO:0000313" key="2">
    <source>
        <dbReference type="Proteomes" id="UP000030745"/>
    </source>
</evidence>
<protein>
    <submittedName>
        <fullName evidence="1">Uncharacterized protein</fullName>
    </submittedName>
</protein>
<dbReference type="Pfam" id="PF13637">
    <property type="entry name" value="Ank_4"/>
    <property type="match status" value="1"/>
</dbReference>
<dbReference type="EMBL" id="KK583210">
    <property type="protein sequence ID" value="KDO28654.1"/>
    <property type="molecule type" value="Genomic_DNA"/>
</dbReference>
<dbReference type="OMA" id="FAGHQYV"/>
<dbReference type="InterPro" id="IPR002110">
    <property type="entry name" value="Ankyrin_rpt"/>
</dbReference>
<name>A0A067CD22_SAPPC</name>
<dbReference type="STRING" id="695850.A0A067CD22"/>
<dbReference type="PANTHER" id="PTHR46586:SF3">
    <property type="entry name" value="ANKYRIN REPEAT-CONTAINING PROTEIN"/>
    <property type="match status" value="1"/>
</dbReference>
<dbReference type="Pfam" id="PF12796">
    <property type="entry name" value="Ank_2"/>
    <property type="match status" value="1"/>
</dbReference>
<dbReference type="OrthoDB" id="79728at2759"/>
<sequence>MANFGSTVLQQPELASVIFCFQSGVYADVKKAFRAINCLVGFAGHQYVVDPSFHSRFTDGLAPMTHFGAMLYGLSGLERDARLPLHVAIAQGCLRLTQRILKCLPMRIGRRHHARVYQQPHRDRRVFLNERTSVPELCRPVNALVERQSTQMRWALAQALRSNDSKTLMLLLRFGVSNNGMLSSDVRSAMKQGTLTNVTLALELLPWLAYPSLLDDAAARGWLPLVRQLHEHGFSCSTEALDKAAANGHLAVVAFLHVHRSEGCTVKAMDEAAANGHLEVVQFLHVNRTEGCTVKALDEAIALGHLDTVRFLAEHRSEGASPAMLDFAAANGHLEVVQYLHSLGTYDCTVFAVDDAAGNGHDDVVRFLLAHRSEGGSRTRVVGMALENGHASIAWYLLSLGYPLPTFQLAIVRYTIGAIQLLVAQGAPWSPTWMDEACTEGNLDLVQYLHNHSPAGCTTAALDTAVRSKAWTIVDFLLEHRHEGGSVSAVKDAWCHGRPDVAMRILERQPELGTRDVLHAALAHAGPDTIERMRPSIDDVRNEICAIAGEPQLATKSQRLLPLCMHPTDAIDNVLFLLDVFELSDRWRPTLLELTAPELLTQGRKANLKLLPSVEAHATSLLQRGAVVDWALASVFQDAQLQRWLTHDCMR</sequence>